<feature type="transmembrane region" description="Helical" evidence="1">
    <location>
        <begin position="21"/>
        <end position="39"/>
    </location>
</feature>
<sequence>MLKRIIGLHRVMSEREFMISLVGAFIGTAIASFVSSVILEADDMPMILASTGASAILLFSFPFSPVSQPWNLVGGHLVSAFVGMSCYFLVPNELLAASLSIPMAMLFMHQLHCMHPPGGATAITAVVGGASVHSLGYAFVIIPVFLNAIILLSIAMAIASLREENPFEVKNETDEELEIIEE</sequence>
<keyword evidence="1" id="KW-0472">Membrane</keyword>
<dbReference type="EMBL" id="MPRL01000124">
    <property type="protein sequence ID" value="OOZ38142.1"/>
    <property type="molecule type" value="Genomic_DNA"/>
</dbReference>
<evidence type="ECO:0000313" key="3">
    <source>
        <dbReference type="EMBL" id="OOZ38142.1"/>
    </source>
</evidence>
<feature type="transmembrane region" description="Helical" evidence="1">
    <location>
        <begin position="70"/>
        <end position="90"/>
    </location>
</feature>
<keyword evidence="4" id="KW-1185">Reference proteome</keyword>
<reference evidence="3 4" key="1">
    <citation type="submission" date="2016-11" db="EMBL/GenBank/DDBJ databases">
        <title>Mixed transmission modes and dynamic genome evolution in an obligate animal-bacterial symbiosis.</title>
        <authorList>
            <person name="Russell S.L."/>
            <person name="Corbett-Detig R.B."/>
            <person name="Cavanaugh C.M."/>
        </authorList>
    </citation>
    <scope>NUCLEOTIDE SEQUENCE [LARGE SCALE GENOMIC DNA]</scope>
    <source>
        <strain evidence="3">Sveles-Q1</strain>
    </source>
</reference>
<dbReference type="Pfam" id="PF04982">
    <property type="entry name" value="TM_HPP"/>
    <property type="match status" value="1"/>
</dbReference>
<dbReference type="AlphaFoldDB" id="A0A1T2KZ74"/>
<evidence type="ECO:0000259" key="2">
    <source>
        <dbReference type="Pfam" id="PF04982"/>
    </source>
</evidence>
<dbReference type="InterPro" id="IPR058581">
    <property type="entry name" value="TM_HPP"/>
</dbReference>
<dbReference type="PANTHER" id="PTHR33741">
    <property type="entry name" value="TRANSMEMBRANE PROTEIN DDB_G0269096-RELATED"/>
    <property type="match status" value="1"/>
</dbReference>
<dbReference type="OrthoDB" id="9811720at2"/>
<organism evidence="3 4">
    <name type="scientific">Solemya pervernicosa gill symbiont</name>
    <dbReference type="NCBI Taxonomy" id="642797"/>
    <lineage>
        <taxon>Bacteria</taxon>
        <taxon>Pseudomonadati</taxon>
        <taxon>Pseudomonadota</taxon>
        <taxon>Gammaproteobacteria</taxon>
        <taxon>sulfur-oxidizing symbionts</taxon>
    </lineage>
</organism>
<protein>
    <submittedName>
        <fullName evidence="3">HPP family protein</fullName>
    </submittedName>
</protein>
<dbReference type="RefSeq" id="WP_078485171.1">
    <property type="nucleotide sequence ID" value="NZ_MPRL01000124.1"/>
</dbReference>
<keyword evidence="1" id="KW-1133">Transmembrane helix</keyword>
<evidence type="ECO:0000313" key="4">
    <source>
        <dbReference type="Proteomes" id="UP000191110"/>
    </source>
</evidence>
<comment type="caution">
    <text evidence="3">The sequence shown here is derived from an EMBL/GenBank/DDBJ whole genome shotgun (WGS) entry which is preliminary data.</text>
</comment>
<dbReference type="PANTHER" id="PTHR33741:SF5">
    <property type="entry name" value="TRANSMEMBRANE PROTEIN DDB_G0269096-RELATED"/>
    <property type="match status" value="1"/>
</dbReference>
<keyword evidence="1" id="KW-0812">Transmembrane</keyword>
<dbReference type="InterPro" id="IPR007065">
    <property type="entry name" value="HPP"/>
</dbReference>
<feature type="domain" description="HPP transmembrane region" evidence="2">
    <location>
        <begin position="12"/>
        <end position="162"/>
    </location>
</feature>
<dbReference type="Proteomes" id="UP000191110">
    <property type="component" value="Unassembled WGS sequence"/>
</dbReference>
<name>A0A1T2KZ74_9GAMM</name>
<evidence type="ECO:0000256" key="1">
    <source>
        <dbReference type="SAM" id="Phobius"/>
    </source>
</evidence>
<proteinExistence type="predicted"/>
<feature type="transmembrane region" description="Helical" evidence="1">
    <location>
        <begin position="137"/>
        <end position="161"/>
    </location>
</feature>
<accession>A0A1T2KZ74</accession>
<feature type="transmembrane region" description="Helical" evidence="1">
    <location>
        <begin position="45"/>
        <end position="63"/>
    </location>
</feature>
<gene>
    <name evidence="3" type="ORF">BOW53_16450</name>
</gene>